<evidence type="ECO:0000313" key="2">
    <source>
        <dbReference type="Proteomes" id="UP000013111"/>
    </source>
</evidence>
<dbReference type="Proteomes" id="UP000013111">
    <property type="component" value="Unassembled WGS sequence"/>
</dbReference>
<organism evidence="1 2">
    <name type="scientific">Erwinia amylovora NBRC 12687 = CFBP 1232</name>
    <dbReference type="NCBI Taxonomy" id="1219359"/>
    <lineage>
        <taxon>Bacteria</taxon>
        <taxon>Pseudomonadati</taxon>
        <taxon>Pseudomonadota</taxon>
        <taxon>Gammaproteobacteria</taxon>
        <taxon>Enterobacterales</taxon>
        <taxon>Erwiniaceae</taxon>
        <taxon>Erwinia</taxon>
    </lineage>
</organism>
<evidence type="ECO:0000313" key="1">
    <source>
        <dbReference type="EMBL" id="CCO95255.1"/>
    </source>
</evidence>
<proteinExistence type="predicted"/>
<reference evidence="1 2" key="1">
    <citation type="submission" date="2012-11" db="EMBL/GenBank/DDBJ databases">
        <authorList>
            <person name="Linke B."/>
        </authorList>
    </citation>
    <scope>NUCLEOTIDE SEQUENCE [LARGE SCALE GENOMIC DNA]</scope>
    <source>
        <strain evidence="2">CFBP 1232</strain>
    </source>
</reference>
<sequence>MRLLKACYPVSGPALRGSAADAGTASQLMQQQA</sequence>
<comment type="caution">
    <text evidence="1">The sequence shown here is derived from an EMBL/GenBank/DDBJ whole genome shotgun (WGS) entry which is preliminary data.</text>
</comment>
<gene>
    <name evidence="1" type="ORF">BN437_3354</name>
</gene>
<reference evidence="1 2" key="2">
    <citation type="submission" date="2013-04" db="EMBL/GenBank/DDBJ databases">
        <title>Comparative genomics of 12 strains of Erwinia amylovora identifies a pan-genome with a large conserved core and provides insights into host specificity.</title>
        <authorList>
            <person name="Mann R.A."/>
            <person name="Smits T.H.M."/>
            <person name="Buehlmann A."/>
            <person name="Blom J."/>
            <person name="Goesmann A."/>
            <person name="Frey J.E."/>
            <person name="Plummer K.M."/>
            <person name="Beer S.V."/>
            <person name="Luck J."/>
            <person name="Duffy B."/>
            <person name="Rodoni B."/>
        </authorList>
    </citation>
    <scope>NUCLEOTIDE SEQUENCE [LARGE SCALE GENOMIC DNA]</scope>
    <source>
        <strain evidence="2">CFBP 1232</strain>
    </source>
</reference>
<dbReference type="AlphaFoldDB" id="A0A831A7S4"/>
<protein>
    <submittedName>
        <fullName evidence="1">Uncharacterized protein</fullName>
    </submittedName>
</protein>
<dbReference type="EMBL" id="CAPB01000039">
    <property type="protein sequence ID" value="CCO95255.1"/>
    <property type="molecule type" value="Genomic_DNA"/>
</dbReference>
<accession>A0A831A7S4</accession>
<name>A0A831A7S4_ERWAM</name>